<keyword evidence="2 7" id="KW-0436">Ligase</keyword>
<evidence type="ECO:0000256" key="1">
    <source>
        <dbReference type="ARBA" id="ARBA00022490"/>
    </source>
</evidence>
<dbReference type="Gene3D" id="1.20.59.20">
    <property type="match status" value="1"/>
</dbReference>
<evidence type="ECO:0000256" key="2">
    <source>
        <dbReference type="ARBA" id="ARBA00022598"/>
    </source>
</evidence>
<keyword evidence="4 7" id="KW-0547">Nucleotide-binding</keyword>
<feature type="domain" description="tRNA(Ile)-lysidine/2-thiocytidine synthase N-terminal" evidence="9">
    <location>
        <begin position="3"/>
        <end position="179"/>
    </location>
</feature>
<keyword evidence="5 7" id="KW-0067">ATP-binding</keyword>
<dbReference type="Pfam" id="PF01171">
    <property type="entry name" value="ATP_bind_3"/>
    <property type="match status" value="1"/>
</dbReference>
<feature type="domain" description="tRNA(Ile)-lysidine synthase substrate-binding" evidence="10">
    <location>
        <begin position="227"/>
        <end position="289"/>
    </location>
</feature>
<organism evidence="11 12">
    <name type="scientific">Tepidimonas sediminis</name>
    <dbReference type="NCBI Taxonomy" id="2588941"/>
    <lineage>
        <taxon>Bacteria</taxon>
        <taxon>Pseudomonadati</taxon>
        <taxon>Pseudomonadota</taxon>
        <taxon>Betaproteobacteria</taxon>
        <taxon>Burkholderiales</taxon>
        <taxon>Tepidimonas</taxon>
    </lineage>
</organism>
<evidence type="ECO:0000313" key="11">
    <source>
        <dbReference type="EMBL" id="TSE23996.1"/>
    </source>
</evidence>
<dbReference type="SUPFAM" id="SSF52402">
    <property type="entry name" value="Adenine nucleotide alpha hydrolases-like"/>
    <property type="match status" value="1"/>
</dbReference>
<dbReference type="SUPFAM" id="SSF82829">
    <property type="entry name" value="MesJ substrate recognition domain-like"/>
    <property type="match status" value="1"/>
</dbReference>
<dbReference type="Proteomes" id="UP000320225">
    <property type="component" value="Unassembled WGS sequence"/>
</dbReference>
<dbReference type="GO" id="GO:0005737">
    <property type="term" value="C:cytoplasm"/>
    <property type="evidence" value="ECO:0007669"/>
    <property type="project" value="UniProtKB-SubCell"/>
</dbReference>
<dbReference type="InterPro" id="IPR014729">
    <property type="entry name" value="Rossmann-like_a/b/a_fold"/>
</dbReference>
<dbReference type="CDD" id="cd01992">
    <property type="entry name" value="TilS_N"/>
    <property type="match status" value="1"/>
</dbReference>
<dbReference type="GO" id="GO:0005524">
    <property type="term" value="F:ATP binding"/>
    <property type="evidence" value="ECO:0007669"/>
    <property type="project" value="UniProtKB-UniRule"/>
</dbReference>
<reference evidence="11 12" key="1">
    <citation type="submission" date="2019-07" db="EMBL/GenBank/DDBJ databases">
        <title>Tepidimonas sediminis YIM 72259 draft genome.</title>
        <authorList>
            <person name="Da Costa M.S."/>
            <person name="Froufe H.J.C."/>
            <person name="Egas C."/>
            <person name="Albuquerque L."/>
        </authorList>
    </citation>
    <scope>NUCLEOTIDE SEQUENCE [LARGE SCALE GENOMIC DNA]</scope>
    <source>
        <strain evidence="11 12">YIM 72259</strain>
    </source>
</reference>
<comment type="subcellular location">
    <subcellularLocation>
        <location evidence="7">Cytoplasm</location>
    </subcellularLocation>
</comment>
<dbReference type="OrthoDB" id="9807403at2"/>
<dbReference type="Gene3D" id="3.40.50.620">
    <property type="entry name" value="HUPs"/>
    <property type="match status" value="1"/>
</dbReference>
<comment type="function">
    <text evidence="7">Ligates lysine onto the cytidine present at position 34 of the AUA codon-specific tRNA(Ile) that contains the anticodon CAU, in an ATP-dependent manner. Cytidine is converted to lysidine, thus changing the amino acid specificity of the tRNA from methionine to isoleucine.</text>
</comment>
<dbReference type="Pfam" id="PF09179">
    <property type="entry name" value="TilS"/>
    <property type="match status" value="1"/>
</dbReference>
<evidence type="ECO:0000313" key="12">
    <source>
        <dbReference type="Proteomes" id="UP000320225"/>
    </source>
</evidence>
<evidence type="ECO:0000256" key="6">
    <source>
        <dbReference type="ARBA" id="ARBA00048539"/>
    </source>
</evidence>
<evidence type="ECO:0000259" key="9">
    <source>
        <dbReference type="Pfam" id="PF01171"/>
    </source>
</evidence>
<keyword evidence="3 7" id="KW-0819">tRNA processing</keyword>
<dbReference type="InterPro" id="IPR015262">
    <property type="entry name" value="tRNA_Ile_lys_synt_subst-bd"/>
</dbReference>
<dbReference type="NCBIfam" id="TIGR02432">
    <property type="entry name" value="lysidine_TilS_N"/>
    <property type="match status" value="1"/>
</dbReference>
<comment type="similarity">
    <text evidence="7">Belongs to the tRNA(Ile)-lysidine synthase family.</text>
</comment>
<dbReference type="PANTHER" id="PTHR43033">
    <property type="entry name" value="TRNA(ILE)-LYSIDINE SYNTHASE-RELATED"/>
    <property type="match status" value="1"/>
</dbReference>
<keyword evidence="12" id="KW-1185">Reference proteome</keyword>
<dbReference type="GO" id="GO:0032267">
    <property type="term" value="F:tRNA(Ile)-lysidine synthase activity"/>
    <property type="evidence" value="ECO:0007669"/>
    <property type="project" value="UniProtKB-EC"/>
</dbReference>
<dbReference type="EC" id="6.3.4.19" evidence="7"/>
<dbReference type="GO" id="GO:0006400">
    <property type="term" value="P:tRNA modification"/>
    <property type="evidence" value="ECO:0007669"/>
    <property type="project" value="UniProtKB-UniRule"/>
</dbReference>
<dbReference type="PANTHER" id="PTHR43033:SF1">
    <property type="entry name" value="TRNA(ILE)-LYSIDINE SYNTHASE-RELATED"/>
    <property type="match status" value="1"/>
</dbReference>
<comment type="caution">
    <text evidence="11">The sequence shown here is derived from an EMBL/GenBank/DDBJ whole genome shotgun (WGS) entry which is preliminary data.</text>
</comment>
<sequence length="323" mass="34590">MPLLVAFSGGADSTALLLAAAQRWGARVQALHVHHGLQPAAEAFAEHAQRVCAQWGVALQVRRVRVERVARRSPEEAARHARYAALADAARQAQAAAVLLAHHALDQIETVLLALTRGAGLPGLAAMPERVERDGVTFARPLLQADGRALRAQLAAAGVPWIDDPTNADPQRTRNRLRQLVLPTLLQAFPQAPQTFARSARHAASAQALLEALAAQDLARLGEPPRLSALRALSSPRRLNALRLWLRQRHGAQASDAQWQALDAQIEAARTRGQRIELRLGPGRIRRAGDAIAWTPDASAATTTAAATAAPTPADSCRAESRS</sequence>
<evidence type="ECO:0000256" key="8">
    <source>
        <dbReference type="SAM" id="MobiDB-lite"/>
    </source>
</evidence>
<accession>A0A554WKB2</accession>
<name>A0A554WKB2_9BURK</name>
<evidence type="ECO:0000256" key="3">
    <source>
        <dbReference type="ARBA" id="ARBA00022694"/>
    </source>
</evidence>
<keyword evidence="1 7" id="KW-0963">Cytoplasm</keyword>
<comment type="catalytic activity">
    <reaction evidence="6 7">
        <text>cytidine(34) in tRNA(Ile2) + L-lysine + ATP = lysidine(34) in tRNA(Ile2) + AMP + diphosphate + H(+)</text>
        <dbReference type="Rhea" id="RHEA:43744"/>
        <dbReference type="Rhea" id="RHEA-COMP:10625"/>
        <dbReference type="Rhea" id="RHEA-COMP:10670"/>
        <dbReference type="ChEBI" id="CHEBI:15378"/>
        <dbReference type="ChEBI" id="CHEBI:30616"/>
        <dbReference type="ChEBI" id="CHEBI:32551"/>
        <dbReference type="ChEBI" id="CHEBI:33019"/>
        <dbReference type="ChEBI" id="CHEBI:82748"/>
        <dbReference type="ChEBI" id="CHEBI:83665"/>
        <dbReference type="ChEBI" id="CHEBI:456215"/>
        <dbReference type="EC" id="6.3.4.19"/>
    </reaction>
</comment>
<feature type="region of interest" description="Disordered" evidence="8">
    <location>
        <begin position="302"/>
        <end position="323"/>
    </location>
</feature>
<feature type="compositionally biased region" description="Low complexity" evidence="8">
    <location>
        <begin position="302"/>
        <end position="316"/>
    </location>
</feature>
<evidence type="ECO:0000256" key="4">
    <source>
        <dbReference type="ARBA" id="ARBA00022741"/>
    </source>
</evidence>
<gene>
    <name evidence="7 11" type="primary">tilS</name>
    <name evidence="11" type="ORF">Tsedi_02086</name>
</gene>
<feature type="binding site" evidence="7">
    <location>
        <begin position="8"/>
        <end position="13"/>
    </location>
    <ligand>
        <name>ATP</name>
        <dbReference type="ChEBI" id="CHEBI:30616"/>
    </ligand>
</feature>
<evidence type="ECO:0000256" key="7">
    <source>
        <dbReference type="HAMAP-Rule" id="MF_01161"/>
    </source>
</evidence>
<dbReference type="InterPro" id="IPR012094">
    <property type="entry name" value="tRNA_Ile_lys_synt"/>
</dbReference>
<dbReference type="InterPro" id="IPR012795">
    <property type="entry name" value="tRNA_Ile_lys_synt_N"/>
</dbReference>
<dbReference type="RefSeq" id="WP_143896379.1">
    <property type="nucleotide sequence ID" value="NZ_VJND01000014.1"/>
</dbReference>
<evidence type="ECO:0000259" key="10">
    <source>
        <dbReference type="Pfam" id="PF09179"/>
    </source>
</evidence>
<dbReference type="InterPro" id="IPR011063">
    <property type="entry name" value="TilS/TtcA_N"/>
</dbReference>
<dbReference type="AlphaFoldDB" id="A0A554WKB2"/>
<dbReference type="HAMAP" id="MF_01161">
    <property type="entry name" value="tRNA_Ile_lys_synt"/>
    <property type="match status" value="1"/>
</dbReference>
<comment type="domain">
    <text evidence="7">The N-terminal region contains the highly conserved SGGXDS motif, predicted to be a P-loop motif involved in ATP binding.</text>
</comment>
<dbReference type="EMBL" id="VJND01000014">
    <property type="protein sequence ID" value="TSE23996.1"/>
    <property type="molecule type" value="Genomic_DNA"/>
</dbReference>
<evidence type="ECO:0000256" key="5">
    <source>
        <dbReference type="ARBA" id="ARBA00022840"/>
    </source>
</evidence>
<proteinExistence type="inferred from homology"/>
<protein>
    <recommendedName>
        <fullName evidence="7">tRNA(Ile)-lysidine synthase</fullName>
        <ecNumber evidence="7">6.3.4.19</ecNumber>
    </recommendedName>
    <alternativeName>
        <fullName evidence="7">tRNA(Ile)-2-lysyl-cytidine synthase</fullName>
    </alternativeName>
    <alternativeName>
        <fullName evidence="7">tRNA(Ile)-lysidine synthetase</fullName>
    </alternativeName>
</protein>